<accession>A0A7K1FQQ0</accession>
<name>A0A7K1FQQ0_9ACTN</name>
<evidence type="ECO:0000313" key="4">
    <source>
        <dbReference type="EMBL" id="MTD15573.1"/>
    </source>
</evidence>
<dbReference type="PANTHER" id="PTHR33744">
    <property type="entry name" value="CARBOHYDRATE DIACID REGULATOR"/>
    <property type="match status" value="1"/>
</dbReference>
<dbReference type="Gene3D" id="1.10.10.2840">
    <property type="entry name" value="PucR C-terminal helix-turn-helix domain"/>
    <property type="match status" value="1"/>
</dbReference>
<protein>
    <submittedName>
        <fullName evidence="4">PucR family transcriptional regulator</fullName>
    </submittedName>
</protein>
<dbReference type="InterPro" id="IPR042070">
    <property type="entry name" value="PucR_C-HTH_sf"/>
</dbReference>
<sequence>MRQIPTPALDLTELLRVEPLASTQVAHRSQVGRQVLHVDLAESFDRIRALPPHSVVVLHAEAASGGWSLAAALQIAWQRNAAAVVVPPSAMSGSSRILAERLDITLLVHDADPVDIALTVAGQLSQPRATRALRVAQCAERLAEQTGVRGVLGVLGGELAPVQVALVAGSTVLAGRSAALDDRPDHQQVRVAVHGAGGHLWGELVASVPPGSPTGVDMVESLLSLGRLPVLAAWAQSRMQPAQRLEQEQASFQLLRRIGEGEPGTPEPAVQRAEESTPEWVGELGWRIDGMNRALWVTGVANTGEPAPELTHLVRSTWSRLLPDWPIAPDEDGWVSWWNGPADRPAAVRKAVRTLEDVLTRHGLVAGVGTARRGVSGLLRSTSEARLAAHVARSAGAGTVQWFEQTGVRSALAWLPVAQIAEVADLCLADLVSAKDRTALVETALAVLDSGGSLSQAAQRLGVHRNTVLARVARARELGVVSDDPAQRLALHVLCYALDTLWRTG</sequence>
<proteinExistence type="inferred from homology"/>
<dbReference type="InterPro" id="IPR051448">
    <property type="entry name" value="CdaR-like_regulators"/>
</dbReference>
<dbReference type="Pfam" id="PF17853">
    <property type="entry name" value="GGDEF_2"/>
    <property type="match status" value="1"/>
</dbReference>
<feature type="domain" description="CdaR GGDEF-like" evidence="3">
    <location>
        <begin position="273"/>
        <end position="391"/>
    </location>
</feature>
<dbReference type="Proteomes" id="UP000460221">
    <property type="component" value="Unassembled WGS sequence"/>
</dbReference>
<dbReference type="AlphaFoldDB" id="A0A7K1FQQ0"/>
<reference evidence="4 5" key="1">
    <citation type="submission" date="2019-11" db="EMBL/GenBank/DDBJ databases">
        <authorList>
            <person name="Jiang L.-Q."/>
        </authorList>
    </citation>
    <scope>NUCLEOTIDE SEQUENCE [LARGE SCALE GENOMIC DNA]</scope>
    <source>
        <strain evidence="4 5">YIM 132087</strain>
    </source>
</reference>
<dbReference type="EMBL" id="WLYK01000006">
    <property type="protein sequence ID" value="MTD15573.1"/>
    <property type="molecule type" value="Genomic_DNA"/>
</dbReference>
<evidence type="ECO:0000256" key="1">
    <source>
        <dbReference type="ARBA" id="ARBA00006754"/>
    </source>
</evidence>
<gene>
    <name evidence="4" type="ORF">GIS00_16695</name>
</gene>
<dbReference type="PANTHER" id="PTHR33744:SF1">
    <property type="entry name" value="DNA-BINDING TRANSCRIPTIONAL ACTIVATOR ADER"/>
    <property type="match status" value="1"/>
</dbReference>
<comment type="caution">
    <text evidence="4">The sequence shown here is derived from an EMBL/GenBank/DDBJ whole genome shotgun (WGS) entry which is preliminary data.</text>
</comment>
<dbReference type="RefSeq" id="WP_154769550.1">
    <property type="nucleotide sequence ID" value="NZ_WLYK01000006.1"/>
</dbReference>
<evidence type="ECO:0000313" key="5">
    <source>
        <dbReference type="Proteomes" id="UP000460221"/>
    </source>
</evidence>
<dbReference type="Pfam" id="PF13556">
    <property type="entry name" value="HTH_30"/>
    <property type="match status" value="1"/>
</dbReference>
<evidence type="ECO:0000259" key="3">
    <source>
        <dbReference type="Pfam" id="PF17853"/>
    </source>
</evidence>
<feature type="domain" description="PucR C-terminal helix-turn-helix" evidence="2">
    <location>
        <begin position="440"/>
        <end position="495"/>
    </location>
</feature>
<dbReference type="InterPro" id="IPR041522">
    <property type="entry name" value="CdaR_GGDEF"/>
</dbReference>
<evidence type="ECO:0000259" key="2">
    <source>
        <dbReference type="Pfam" id="PF13556"/>
    </source>
</evidence>
<organism evidence="4 5">
    <name type="scientific">Nakamurella alba</name>
    <dbReference type="NCBI Taxonomy" id="2665158"/>
    <lineage>
        <taxon>Bacteria</taxon>
        <taxon>Bacillati</taxon>
        <taxon>Actinomycetota</taxon>
        <taxon>Actinomycetes</taxon>
        <taxon>Nakamurellales</taxon>
        <taxon>Nakamurellaceae</taxon>
        <taxon>Nakamurella</taxon>
    </lineage>
</organism>
<keyword evidence="5" id="KW-1185">Reference proteome</keyword>
<dbReference type="InterPro" id="IPR025736">
    <property type="entry name" value="PucR_C-HTH_dom"/>
</dbReference>
<comment type="similarity">
    <text evidence="1">Belongs to the CdaR family.</text>
</comment>